<feature type="region of interest" description="Disordered" evidence="5">
    <location>
        <begin position="277"/>
        <end position="305"/>
    </location>
</feature>
<evidence type="ECO:0000256" key="2">
    <source>
        <dbReference type="ARBA" id="ARBA00023125"/>
    </source>
</evidence>
<evidence type="ECO:0000313" key="8">
    <source>
        <dbReference type="Proteomes" id="UP000295632"/>
    </source>
</evidence>
<dbReference type="Proteomes" id="UP000295632">
    <property type="component" value="Unassembled WGS sequence"/>
</dbReference>
<evidence type="ECO:0000259" key="6">
    <source>
        <dbReference type="PROSITE" id="PS01124"/>
    </source>
</evidence>
<dbReference type="Pfam" id="PF12833">
    <property type="entry name" value="HTH_18"/>
    <property type="match status" value="1"/>
</dbReference>
<evidence type="ECO:0000313" key="7">
    <source>
        <dbReference type="EMBL" id="TDQ42698.1"/>
    </source>
</evidence>
<feature type="domain" description="HTH araC/xylS-type" evidence="6">
    <location>
        <begin position="181"/>
        <end position="279"/>
    </location>
</feature>
<accession>A0A4R6U840</accession>
<dbReference type="PANTHER" id="PTHR46796">
    <property type="entry name" value="HTH-TYPE TRANSCRIPTIONAL ACTIVATOR RHAS-RELATED"/>
    <property type="match status" value="1"/>
</dbReference>
<dbReference type="SMART" id="SM00342">
    <property type="entry name" value="HTH_ARAC"/>
    <property type="match status" value="1"/>
</dbReference>
<keyword evidence="2" id="KW-0238">DNA-binding</keyword>
<evidence type="ECO:0000256" key="3">
    <source>
        <dbReference type="ARBA" id="ARBA00023159"/>
    </source>
</evidence>
<keyword evidence="4" id="KW-0804">Transcription</keyword>
<evidence type="ECO:0000256" key="5">
    <source>
        <dbReference type="SAM" id="MobiDB-lite"/>
    </source>
</evidence>
<dbReference type="AlphaFoldDB" id="A0A4R6U840"/>
<dbReference type="Gene3D" id="2.60.120.280">
    <property type="entry name" value="Regulatory protein AraC"/>
    <property type="match status" value="1"/>
</dbReference>
<dbReference type="InterPro" id="IPR018062">
    <property type="entry name" value="HTH_AraC-typ_CS"/>
</dbReference>
<keyword evidence="8" id="KW-1185">Reference proteome</keyword>
<dbReference type="InterPro" id="IPR018060">
    <property type="entry name" value="HTH_AraC"/>
</dbReference>
<dbReference type="EMBL" id="SNYJ01000001">
    <property type="protein sequence ID" value="TDQ42698.1"/>
    <property type="molecule type" value="Genomic_DNA"/>
</dbReference>
<protein>
    <submittedName>
        <fullName evidence="7">AraC-like protein</fullName>
    </submittedName>
</protein>
<dbReference type="RefSeq" id="WP_133578539.1">
    <property type="nucleotide sequence ID" value="NZ_SNYJ01000001.1"/>
</dbReference>
<sequence length="305" mass="34938">MSEFKDNYSFHFNEQPAFTNPLSLVSTGWERTTSPDYQWNGNERTGENVLLFQYTLSGYGLLQTSAHQYEVHAGQGFLVWLPSDHHYGLPNTSTHWEFLYVMFKGNELQTTTRDLVERVGSFFHASPDASSIKILRELHQLAKDGQIRDGYLASSLSYQFLLELYRLQSNVPFVQAPSYIQEAVQFITMHFATIDSIETLSKHTSVSRAHFYRQFRRYTGLTANDYLVKVRLEQAAMLLKQSKQSLDDIAHAVGFSSGHYLSKVFRQWIGLTPGSYRRSTSQATSGKLIVSPPLRPKKKRDTTNE</sequence>
<dbReference type="InterPro" id="IPR009057">
    <property type="entry name" value="Homeodomain-like_sf"/>
</dbReference>
<dbReference type="PROSITE" id="PS00041">
    <property type="entry name" value="HTH_ARAC_FAMILY_1"/>
    <property type="match status" value="1"/>
</dbReference>
<dbReference type="SUPFAM" id="SSF46689">
    <property type="entry name" value="Homeodomain-like"/>
    <property type="match status" value="2"/>
</dbReference>
<dbReference type="SUPFAM" id="SSF51215">
    <property type="entry name" value="Regulatory protein AraC"/>
    <property type="match status" value="1"/>
</dbReference>
<dbReference type="Pfam" id="PF02311">
    <property type="entry name" value="AraC_binding"/>
    <property type="match status" value="1"/>
</dbReference>
<gene>
    <name evidence="7" type="ORF">EV213_101127</name>
</gene>
<proteinExistence type="predicted"/>
<keyword evidence="3" id="KW-0010">Activator</keyword>
<dbReference type="InterPro" id="IPR050204">
    <property type="entry name" value="AraC_XylS_family_regulators"/>
</dbReference>
<comment type="caution">
    <text evidence="7">The sequence shown here is derived from an EMBL/GenBank/DDBJ whole genome shotgun (WGS) entry which is preliminary data.</text>
</comment>
<dbReference type="GO" id="GO:0043565">
    <property type="term" value="F:sequence-specific DNA binding"/>
    <property type="evidence" value="ECO:0007669"/>
    <property type="project" value="InterPro"/>
</dbReference>
<reference evidence="7 8" key="1">
    <citation type="submission" date="2019-03" db="EMBL/GenBank/DDBJ databases">
        <title>Genomic Encyclopedia of Type Strains, Phase IV (KMG-IV): sequencing the most valuable type-strain genomes for metagenomic binning, comparative biology and taxonomic classification.</title>
        <authorList>
            <person name="Goeker M."/>
        </authorList>
    </citation>
    <scope>NUCLEOTIDE SEQUENCE [LARGE SCALE GENOMIC DNA]</scope>
    <source>
        <strain evidence="7 8">DSM 28697</strain>
    </source>
</reference>
<dbReference type="InterPro" id="IPR003313">
    <property type="entry name" value="AraC-bd"/>
</dbReference>
<dbReference type="GO" id="GO:0003700">
    <property type="term" value="F:DNA-binding transcription factor activity"/>
    <property type="evidence" value="ECO:0007669"/>
    <property type="project" value="InterPro"/>
</dbReference>
<feature type="compositionally biased region" description="Basic residues" evidence="5">
    <location>
        <begin position="295"/>
        <end position="305"/>
    </location>
</feature>
<dbReference type="Gene3D" id="1.10.10.60">
    <property type="entry name" value="Homeodomain-like"/>
    <property type="match status" value="2"/>
</dbReference>
<dbReference type="PROSITE" id="PS01124">
    <property type="entry name" value="HTH_ARAC_FAMILY_2"/>
    <property type="match status" value="1"/>
</dbReference>
<evidence type="ECO:0000256" key="4">
    <source>
        <dbReference type="ARBA" id="ARBA00023163"/>
    </source>
</evidence>
<name>A0A4R6U840_9BACI</name>
<organism evidence="7 8">
    <name type="scientific">Aureibacillus halotolerans</name>
    <dbReference type="NCBI Taxonomy" id="1508390"/>
    <lineage>
        <taxon>Bacteria</taxon>
        <taxon>Bacillati</taxon>
        <taxon>Bacillota</taxon>
        <taxon>Bacilli</taxon>
        <taxon>Bacillales</taxon>
        <taxon>Bacillaceae</taxon>
        <taxon>Aureibacillus</taxon>
    </lineage>
</organism>
<keyword evidence="1" id="KW-0805">Transcription regulation</keyword>
<dbReference type="OrthoDB" id="2237754at2"/>
<evidence type="ECO:0000256" key="1">
    <source>
        <dbReference type="ARBA" id="ARBA00023015"/>
    </source>
</evidence>
<dbReference type="InterPro" id="IPR037923">
    <property type="entry name" value="HTH-like"/>
</dbReference>